<dbReference type="AlphaFoldDB" id="A0A0S3RKT3"/>
<gene>
    <name evidence="1" type="primary">Vigan.03G088800</name>
    <name evidence="1" type="ORF">VIGAN_03088800</name>
</gene>
<dbReference type="EMBL" id="AP015036">
    <property type="protein sequence ID" value="BAT81212.1"/>
    <property type="molecule type" value="Genomic_DNA"/>
</dbReference>
<protein>
    <submittedName>
        <fullName evidence="1">Uncharacterized protein</fullName>
    </submittedName>
</protein>
<name>A0A0S3RKT3_PHAAN</name>
<sequence>MNMIWKIVHKHCLTFYGVCENTHVPELSTIFLQKREHRSHLPCKYDCVPNNSKVENFSRKTLPSKTIVHIS</sequence>
<reference evidence="1 2" key="1">
    <citation type="journal article" date="2015" name="Sci. Rep.">
        <title>The power of single molecule real-time sequencing technology in the de novo assembly of a eukaryotic genome.</title>
        <authorList>
            <person name="Sakai H."/>
            <person name="Naito K."/>
            <person name="Ogiso-Tanaka E."/>
            <person name="Takahashi Y."/>
            <person name="Iseki K."/>
            <person name="Muto C."/>
            <person name="Satou K."/>
            <person name="Teruya K."/>
            <person name="Shiroma A."/>
            <person name="Shimoji M."/>
            <person name="Hirano T."/>
            <person name="Itoh T."/>
            <person name="Kaga A."/>
            <person name="Tomooka N."/>
        </authorList>
    </citation>
    <scope>NUCLEOTIDE SEQUENCE [LARGE SCALE GENOMIC DNA]</scope>
    <source>
        <strain evidence="2">cv. Shumari</strain>
    </source>
</reference>
<evidence type="ECO:0000313" key="1">
    <source>
        <dbReference type="EMBL" id="BAT81212.1"/>
    </source>
</evidence>
<keyword evidence="2" id="KW-1185">Reference proteome</keyword>
<dbReference type="Proteomes" id="UP000291084">
    <property type="component" value="Chromosome 3"/>
</dbReference>
<organism evidence="1 2">
    <name type="scientific">Vigna angularis var. angularis</name>
    <dbReference type="NCBI Taxonomy" id="157739"/>
    <lineage>
        <taxon>Eukaryota</taxon>
        <taxon>Viridiplantae</taxon>
        <taxon>Streptophyta</taxon>
        <taxon>Embryophyta</taxon>
        <taxon>Tracheophyta</taxon>
        <taxon>Spermatophyta</taxon>
        <taxon>Magnoliopsida</taxon>
        <taxon>eudicotyledons</taxon>
        <taxon>Gunneridae</taxon>
        <taxon>Pentapetalae</taxon>
        <taxon>rosids</taxon>
        <taxon>fabids</taxon>
        <taxon>Fabales</taxon>
        <taxon>Fabaceae</taxon>
        <taxon>Papilionoideae</taxon>
        <taxon>50 kb inversion clade</taxon>
        <taxon>NPAAA clade</taxon>
        <taxon>indigoferoid/millettioid clade</taxon>
        <taxon>Phaseoleae</taxon>
        <taxon>Vigna</taxon>
    </lineage>
</organism>
<proteinExistence type="predicted"/>
<accession>A0A0S3RKT3</accession>
<evidence type="ECO:0000313" key="2">
    <source>
        <dbReference type="Proteomes" id="UP000291084"/>
    </source>
</evidence>